<sequence length="35" mass="3926">FEGTVIRSEKMFNNPEMMQLNVAAEAEEGELKGPE</sequence>
<accession>A0A401QJF4</accession>
<keyword evidence="2" id="KW-1185">Reference proteome</keyword>
<reference evidence="1 2" key="1">
    <citation type="journal article" date="2018" name="Nat. Ecol. Evol.">
        <title>Shark genomes provide insights into elasmobranch evolution and the origin of vertebrates.</title>
        <authorList>
            <person name="Hara Y"/>
            <person name="Yamaguchi K"/>
            <person name="Onimaru K"/>
            <person name="Kadota M"/>
            <person name="Koyanagi M"/>
            <person name="Keeley SD"/>
            <person name="Tatsumi K"/>
            <person name="Tanaka K"/>
            <person name="Motone F"/>
            <person name="Kageyama Y"/>
            <person name="Nozu R"/>
            <person name="Adachi N"/>
            <person name="Nishimura O"/>
            <person name="Nakagawa R"/>
            <person name="Tanegashima C"/>
            <person name="Kiyatake I"/>
            <person name="Matsumoto R"/>
            <person name="Murakumo K"/>
            <person name="Nishida K"/>
            <person name="Terakita A"/>
            <person name="Kuratani S"/>
            <person name="Sato K"/>
            <person name="Hyodo S Kuraku.S."/>
        </authorList>
    </citation>
    <scope>NUCLEOTIDE SEQUENCE [LARGE SCALE GENOMIC DNA]</scope>
</reference>
<dbReference type="Proteomes" id="UP000288216">
    <property type="component" value="Unassembled WGS sequence"/>
</dbReference>
<dbReference type="AlphaFoldDB" id="A0A401QJF4"/>
<protein>
    <submittedName>
        <fullName evidence="1">Uncharacterized protein</fullName>
    </submittedName>
</protein>
<proteinExistence type="predicted"/>
<feature type="non-terminal residue" evidence="1">
    <location>
        <position position="1"/>
    </location>
</feature>
<organism evidence="1 2">
    <name type="scientific">Scyliorhinus torazame</name>
    <name type="common">Cloudy catshark</name>
    <name type="synonym">Catulus torazame</name>
    <dbReference type="NCBI Taxonomy" id="75743"/>
    <lineage>
        <taxon>Eukaryota</taxon>
        <taxon>Metazoa</taxon>
        <taxon>Chordata</taxon>
        <taxon>Craniata</taxon>
        <taxon>Vertebrata</taxon>
        <taxon>Chondrichthyes</taxon>
        <taxon>Elasmobranchii</taxon>
        <taxon>Galeomorphii</taxon>
        <taxon>Galeoidea</taxon>
        <taxon>Carcharhiniformes</taxon>
        <taxon>Scyliorhinidae</taxon>
        <taxon>Scyliorhinus</taxon>
    </lineage>
</organism>
<feature type="non-terminal residue" evidence="1">
    <location>
        <position position="35"/>
    </location>
</feature>
<evidence type="ECO:0000313" key="1">
    <source>
        <dbReference type="EMBL" id="GCB85512.1"/>
    </source>
</evidence>
<dbReference type="OrthoDB" id="10056816at2759"/>
<evidence type="ECO:0000313" key="2">
    <source>
        <dbReference type="Proteomes" id="UP000288216"/>
    </source>
</evidence>
<dbReference type="EMBL" id="BFAA01159560">
    <property type="protein sequence ID" value="GCB85512.1"/>
    <property type="molecule type" value="Genomic_DNA"/>
</dbReference>
<comment type="caution">
    <text evidence="1">The sequence shown here is derived from an EMBL/GenBank/DDBJ whole genome shotgun (WGS) entry which is preliminary data.</text>
</comment>
<name>A0A401QJF4_SCYTO</name>
<gene>
    <name evidence="1" type="ORF">scyTo_0026106</name>
</gene>